<dbReference type="AlphaFoldDB" id="F2N7J5"/>
<dbReference type="RefSeq" id="WP_013708554.1">
    <property type="nucleotide sequence ID" value="NC_015389.1"/>
</dbReference>
<dbReference type="EMBL" id="CP002628">
    <property type="protein sequence ID" value="AEB06811.1"/>
    <property type="molecule type" value="Genomic_DNA"/>
</dbReference>
<accession>F2N7J5</accession>
<dbReference type="Proteomes" id="UP000006851">
    <property type="component" value="Chromosome"/>
</dbReference>
<evidence type="ECO:0008006" key="4">
    <source>
        <dbReference type="Google" id="ProtNLM"/>
    </source>
</evidence>
<dbReference type="KEGG" id="cgo:Corgl_0697"/>
<organism evidence="2 3">
    <name type="scientific">Coriobacterium glomerans (strain ATCC 49209 / DSM 20642 / JCM 10262 / PW2)</name>
    <dbReference type="NCBI Taxonomy" id="700015"/>
    <lineage>
        <taxon>Bacteria</taxon>
        <taxon>Bacillati</taxon>
        <taxon>Actinomycetota</taxon>
        <taxon>Coriobacteriia</taxon>
        <taxon>Coriobacteriales</taxon>
        <taxon>Coriobacteriaceae</taxon>
        <taxon>Coriobacterium</taxon>
    </lineage>
</organism>
<dbReference type="STRING" id="700015.Corgl_0697"/>
<proteinExistence type="predicted"/>
<protein>
    <recommendedName>
        <fullName evidence="4">YolD-like protein</fullName>
    </recommendedName>
</protein>
<reference evidence="3" key="1">
    <citation type="journal article" date="2013" name="Stand. Genomic Sci.">
        <title>Complete genome sequence of Coriobacterium glomerans type strain (PW2(T)) from the midgut of Pyrrhocoris apterus L. (red soldier bug).</title>
        <authorList>
            <person name="Stackebrandt E."/>
            <person name="Zeytun A."/>
            <person name="Lapidus A."/>
            <person name="Nolan M."/>
            <person name="Lucas S."/>
            <person name="Hammon N."/>
            <person name="Deshpande S."/>
            <person name="Cheng J.F."/>
            <person name="Tapia R."/>
            <person name="Goodwin L.A."/>
            <person name="Pitluck S."/>
            <person name="Liolios K."/>
            <person name="Pagani I."/>
            <person name="Ivanova N."/>
            <person name="Mavromatis K."/>
            <person name="Mikhailova N."/>
            <person name="Huntemann M."/>
            <person name="Pati A."/>
            <person name="Chen A."/>
            <person name="Palaniappan K."/>
            <person name="Chang Y.J."/>
            <person name="Land M."/>
            <person name="Hauser L."/>
            <person name="Rohde M."/>
            <person name="Pukall R."/>
            <person name="Goker M."/>
            <person name="Detter J.C."/>
            <person name="Woyke T."/>
            <person name="Bristow J."/>
            <person name="Eisen J.A."/>
            <person name="Markowitz V."/>
            <person name="Hugenholtz P."/>
            <person name="Kyrpides N.C."/>
            <person name="Klenk H.P."/>
        </authorList>
    </citation>
    <scope>NUCLEOTIDE SEQUENCE</scope>
    <source>
        <strain evidence="3">ATCC 49209 / DSM 20642 / JCM 10262 / PW2</strain>
    </source>
</reference>
<evidence type="ECO:0000256" key="1">
    <source>
        <dbReference type="SAM" id="MobiDB-lite"/>
    </source>
</evidence>
<gene>
    <name evidence="2" type="ordered locus">Corgl_0697</name>
</gene>
<sequence>MPDGVSPETGWGALDFEFVESSATRREQPGDGGAAPSDAGWKPRSPLAAPRRCASGRPRAPRAAQFAPFAALQGYYDLIRDTERIIEPRHELTEDEAVALSQTIADLRPGDMMRVTYYAGDAYLTRTGCAGGIDRDRRRLQLVKTVIDFDDVRDIEILGTGGIV</sequence>
<evidence type="ECO:0000313" key="3">
    <source>
        <dbReference type="Proteomes" id="UP000006851"/>
    </source>
</evidence>
<feature type="region of interest" description="Disordered" evidence="1">
    <location>
        <begin position="19"/>
        <end position="58"/>
    </location>
</feature>
<dbReference type="HOGENOM" id="CLU_1710409_0_0_11"/>
<name>F2N7J5_CORGP</name>
<evidence type="ECO:0000313" key="2">
    <source>
        <dbReference type="EMBL" id="AEB06811.1"/>
    </source>
</evidence>
<dbReference type="eggNOG" id="ENOG5032Y5H">
    <property type="taxonomic scope" value="Bacteria"/>
</dbReference>
<keyword evidence="3" id="KW-1185">Reference proteome</keyword>